<dbReference type="PROSITE" id="PS50850">
    <property type="entry name" value="MFS"/>
    <property type="match status" value="1"/>
</dbReference>
<dbReference type="GO" id="GO:0005886">
    <property type="term" value="C:plasma membrane"/>
    <property type="evidence" value="ECO:0007669"/>
    <property type="project" value="UniProtKB-SubCell"/>
</dbReference>
<dbReference type="InterPro" id="IPR020846">
    <property type="entry name" value="MFS_dom"/>
</dbReference>
<gene>
    <name evidence="9" type="ORF">SAMN05421788_11355</name>
</gene>
<dbReference type="SUPFAM" id="SSF103473">
    <property type="entry name" value="MFS general substrate transporter"/>
    <property type="match status" value="1"/>
</dbReference>
<evidence type="ECO:0000256" key="6">
    <source>
        <dbReference type="ARBA" id="ARBA00023136"/>
    </source>
</evidence>
<evidence type="ECO:0000256" key="3">
    <source>
        <dbReference type="ARBA" id="ARBA00022475"/>
    </source>
</evidence>
<feature type="transmembrane region" description="Helical" evidence="7">
    <location>
        <begin position="54"/>
        <end position="74"/>
    </location>
</feature>
<dbReference type="Pfam" id="PF05977">
    <property type="entry name" value="MFS_3"/>
    <property type="match status" value="1"/>
</dbReference>
<reference evidence="10" key="1">
    <citation type="submission" date="2017-01" db="EMBL/GenBank/DDBJ databases">
        <authorList>
            <person name="Varghese N."/>
            <person name="Submissions S."/>
        </authorList>
    </citation>
    <scope>NUCLEOTIDE SEQUENCE [LARGE SCALE GENOMIC DNA]</scope>
    <source>
        <strain evidence="10">DSM 21054</strain>
    </source>
</reference>
<keyword evidence="2" id="KW-0813">Transport</keyword>
<comment type="subcellular location">
    <subcellularLocation>
        <location evidence="1">Cell membrane</location>
        <topology evidence="1">Multi-pass membrane protein</topology>
    </subcellularLocation>
</comment>
<keyword evidence="3" id="KW-1003">Cell membrane</keyword>
<dbReference type="InterPro" id="IPR010290">
    <property type="entry name" value="TM_effector"/>
</dbReference>
<evidence type="ECO:0000256" key="5">
    <source>
        <dbReference type="ARBA" id="ARBA00022989"/>
    </source>
</evidence>
<evidence type="ECO:0000259" key="8">
    <source>
        <dbReference type="PROSITE" id="PS50850"/>
    </source>
</evidence>
<feature type="transmembrane region" description="Helical" evidence="7">
    <location>
        <begin position="318"/>
        <end position="343"/>
    </location>
</feature>
<feature type="transmembrane region" description="Helical" evidence="7">
    <location>
        <begin position="151"/>
        <end position="177"/>
    </location>
</feature>
<dbReference type="KEGG" id="fln:FLA_0996"/>
<dbReference type="Gene3D" id="1.20.1250.20">
    <property type="entry name" value="MFS general substrate transporter like domains"/>
    <property type="match status" value="1"/>
</dbReference>
<feature type="transmembrane region" description="Helical" evidence="7">
    <location>
        <begin position="227"/>
        <end position="246"/>
    </location>
</feature>
<organism evidence="9 10">
    <name type="scientific">Filimonas lacunae</name>
    <dbReference type="NCBI Taxonomy" id="477680"/>
    <lineage>
        <taxon>Bacteria</taxon>
        <taxon>Pseudomonadati</taxon>
        <taxon>Bacteroidota</taxon>
        <taxon>Chitinophagia</taxon>
        <taxon>Chitinophagales</taxon>
        <taxon>Chitinophagaceae</taxon>
        <taxon>Filimonas</taxon>
    </lineage>
</organism>
<feature type="transmembrane region" description="Helical" evidence="7">
    <location>
        <begin position="183"/>
        <end position="206"/>
    </location>
</feature>
<name>A0A173MC09_9BACT</name>
<protein>
    <submittedName>
        <fullName evidence="9">Predicted arabinose efflux permease, MFS family</fullName>
    </submittedName>
</protein>
<evidence type="ECO:0000313" key="10">
    <source>
        <dbReference type="Proteomes" id="UP000186917"/>
    </source>
</evidence>
<evidence type="ECO:0000256" key="4">
    <source>
        <dbReference type="ARBA" id="ARBA00022692"/>
    </source>
</evidence>
<keyword evidence="6 7" id="KW-0472">Membrane</keyword>
<feature type="transmembrane region" description="Helical" evidence="7">
    <location>
        <begin position="293"/>
        <end position="312"/>
    </location>
</feature>
<evidence type="ECO:0000256" key="1">
    <source>
        <dbReference type="ARBA" id="ARBA00004651"/>
    </source>
</evidence>
<feature type="transmembrane region" description="Helical" evidence="7">
    <location>
        <begin position="21"/>
        <end position="39"/>
    </location>
</feature>
<dbReference type="Proteomes" id="UP000186917">
    <property type="component" value="Unassembled WGS sequence"/>
</dbReference>
<keyword evidence="5 7" id="KW-1133">Transmembrane helix</keyword>
<dbReference type="AlphaFoldDB" id="A0A173MC09"/>
<evidence type="ECO:0000256" key="7">
    <source>
        <dbReference type="SAM" id="Phobius"/>
    </source>
</evidence>
<feature type="transmembrane region" description="Helical" evidence="7">
    <location>
        <begin position="86"/>
        <end position="105"/>
    </location>
</feature>
<dbReference type="InterPro" id="IPR036259">
    <property type="entry name" value="MFS_trans_sf"/>
</dbReference>
<evidence type="ECO:0000313" key="9">
    <source>
        <dbReference type="EMBL" id="SIT33691.1"/>
    </source>
</evidence>
<keyword evidence="4 7" id="KW-0812">Transmembrane</keyword>
<keyword evidence="10" id="KW-1185">Reference proteome</keyword>
<feature type="transmembrane region" description="Helical" evidence="7">
    <location>
        <begin position="111"/>
        <end position="130"/>
    </location>
</feature>
<dbReference type="PANTHER" id="PTHR23513">
    <property type="entry name" value="INTEGRAL MEMBRANE EFFLUX PROTEIN-RELATED"/>
    <property type="match status" value="1"/>
</dbReference>
<dbReference type="CDD" id="cd06173">
    <property type="entry name" value="MFS_MefA_like"/>
    <property type="match status" value="1"/>
</dbReference>
<dbReference type="EMBL" id="FTOR01000013">
    <property type="protein sequence ID" value="SIT33691.1"/>
    <property type="molecule type" value="Genomic_DNA"/>
</dbReference>
<dbReference type="GO" id="GO:0022857">
    <property type="term" value="F:transmembrane transporter activity"/>
    <property type="evidence" value="ECO:0007669"/>
    <property type="project" value="InterPro"/>
</dbReference>
<evidence type="ECO:0000256" key="2">
    <source>
        <dbReference type="ARBA" id="ARBA00022448"/>
    </source>
</evidence>
<dbReference type="STRING" id="477680.SAMN05421788_11355"/>
<feature type="transmembrane region" description="Helical" evidence="7">
    <location>
        <begin position="266"/>
        <end position="286"/>
    </location>
</feature>
<sequence length="422" mass="45551">MILFMTQVETRNAFRAFRNRNYALFFCGQSISQIGTWMQRTAVSWVVYSITHSAYMLGLAVFAQQFPSFLFSLLGGIVSDRYNRRTILLITQTVSLLQSVLLAILTLTHQYAVWQILALSVLLGVVNAFDTPARQPMVHELVHNKEDISNALALNSAMVNIARLIGPALSGIVLQTFGAHTCFTLNAVSFLAVITSLLLMKLPAFVPPATKKKAVTELAEGFRYLRQTPRIGIIIIFTMCMGLLVLPYDTLMPVFAKVIFTGDALTFGYIASAVGLGSIVASFYLASLHKSANLTRILLISIGVLGVGLIGFSRCTSFYAAIPFAVVIGLASLTPMTVSITIIQMEAAAPMRGRVMSYIAMAYFGMLPLGSLLAGAVSQSLSAPFTMLVQGGIAVAIAGVFSRHLRQHASAADDSGTIQQSS</sequence>
<proteinExistence type="predicted"/>
<accession>A0A173MC09</accession>
<feature type="transmembrane region" description="Helical" evidence="7">
    <location>
        <begin position="355"/>
        <end position="377"/>
    </location>
</feature>
<feature type="transmembrane region" description="Helical" evidence="7">
    <location>
        <begin position="383"/>
        <end position="401"/>
    </location>
</feature>
<dbReference type="PANTHER" id="PTHR23513:SF11">
    <property type="entry name" value="STAPHYLOFERRIN A TRANSPORTER"/>
    <property type="match status" value="1"/>
</dbReference>
<feature type="domain" description="Major facilitator superfamily (MFS) profile" evidence="8">
    <location>
        <begin position="16"/>
        <end position="410"/>
    </location>
</feature>